<evidence type="ECO:0000313" key="10">
    <source>
        <dbReference type="Proteomes" id="UP000757232"/>
    </source>
</evidence>
<dbReference type="GO" id="GO:1990904">
    <property type="term" value="C:ribonucleoprotein complex"/>
    <property type="evidence" value="ECO:0007669"/>
    <property type="project" value="UniProtKB-ARBA"/>
</dbReference>
<dbReference type="PROSITE" id="PS51194">
    <property type="entry name" value="HELICASE_CTER"/>
    <property type="match status" value="1"/>
</dbReference>
<dbReference type="PROSITE" id="PS51192">
    <property type="entry name" value="HELICASE_ATP_BIND_1"/>
    <property type="match status" value="1"/>
</dbReference>
<feature type="compositionally biased region" description="Low complexity" evidence="6">
    <location>
        <begin position="189"/>
        <end position="198"/>
    </location>
</feature>
<organism evidence="9 10">
    <name type="scientific">Sanghuangporus baumii</name>
    <name type="common">Phellinus baumii</name>
    <dbReference type="NCBI Taxonomy" id="108892"/>
    <lineage>
        <taxon>Eukaryota</taxon>
        <taxon>Fungi</taxon>
        <taxon>Dikarya</taxon>
        <taxon>Basidiomycota</taxon>
        <taxon>Agaricomycotina</taxon>
        <taxon>Agaricomycetes</taxon>
        <taxon>Hymenochaetales</taxon>
        <taxon>Hymenochaetaceae</taxon>
        <taxon>Sanghuangporus</taxon>
    </lineage>
</organism>
<feature type="compositionally biased region" description="Basic and acidic residues" evidence="6">
    <location>
        <begin position="49"/>
        <end position="65"/>
    </location>
</feature>
<dbReference type="GO" id="GO:0000462">
    <property type="term" value="P:maturation of SSU-rRNA from tricistronic rRNA transcript (SSU-rRNA, 5.8S rRNA, LSU-rRNA)"/>
    <property type="evidence" value="ECO:0007669"/>
    <property type="project" value="TreeGrafter"/>
</dbReference>
<evidence type="ECO:0000313" key="9">
    <source>
        <dbReference type="EMBL" id="OCB89893.1"/>
    </source>
</evidence>
<feature type="region of interest" description="Disordered" evidence="6">
    <location>
        <begin position="105"/>
        <end position="235"/>
    </location>
</feature>
<dbReference type="InterPro" id="IPR011709">
    <property type="entry name" value="DEAD-box_helicase_OB_fold"/>
</dbReference>
<dbReference type="InterPro" id="IPR001650">
    <property type="entry name" value="Helicase_C-like"/>
</dbReference>
<dbReference type="OrthoDB" id="10253254at2759"/>
<dbReference type="InterPro" id="IPR007502">
    <property type="entry name" value="Helicase-assoc_dom"/>
</dbReference>
<evidence type="ECO:0000256" key="3">
    <source>
        <dbReference type="ARBA" id="ARBA00022801"/>
    </source>
</evidence>
<dbReference type="PROSITE" id="PS00690">
    <property type="entry name" value="DEAH_ATP_HELICASE"/>
    <property type="match status" value="1"/>
</dbReference>
<dbReference type="SUPFAM" id="SSF52540">
    <property type="entry name" value="P-loop containing nucleoside triphosphate hydrolases"/>
    <property type="match status" value="1"/>
</dbReference>
<keyword evidence="5" id="KW-0067">ATP-binding</keyword>
<dbReference type="Pfam" id="PF07717">
    <property type="entry name" value="OB_NTP_bind"/>
    <property type="match status" value="1"/>
</dbReference>
<dbReference type="CDD" id="cd18791">
    <property type="entry name" value="SF2_C_RHA"/>
    <property type="match status" value="1"/>
</dbReference>
<comment type="caution">
    <text evidence="9">The sequence shown here is derived from an EMBL/GenBank/DDBJ whole genome shotgun (WGS) entry which is preliminary data.</text>
</comment>
<dbReference type="Gene3D" id="1.20.120.1080">
    <property type="match status" value="1"/>
</dbReference>
<dbReference type="FunFam" id="3.40.50.300:FF:003770">
    <property type="entry name" value="ATP-dependent RNA helicase DHR1, putative"/>
    <property type="match status" value="1"/>
</dbReference>
<feature type="compositionally biased region" description="Low complexity" evidence="6">
    <location>
        <begin position="105"/>
        <end position="117"/>
    </location>
</feature>
<feature type="compositionally biased region" description="Acidic residues" evidence="6">
    <location>
        <begin position="285"/>
        <end position="312"/>
    </location>
</feature>
<name>A0A9Q5I1E0_SANBA</name>
<dbReference type="PANTHER" id="PTHR18934:SF99">
    <property type="entry name" value="ATP-DEPENDENT RNA HELICASE DHX37-RELATED"/>
    <property type="match status" value="1"/>
</dbReference>
<feature type="compositionally biased region" description="Acidic residues" evidence="6">
    <location>
        <begin position="759"/>
        <end position="770"/>
    </location>
</feature>
<evidence type="ECO:0000256" key="2">
    <source>
        <dbReference type="ARBA" id="ARBA00022741"/>
    </source>
</evidence>
<evidence type="ECO:0000256" key="6">
    <source>
        <dbReference type="SAM" id="MobiDB-lite"/>
    </source>
</evidence>
<gene>
    <name evidence="9" type="ORF">A7U60_g2922</name>
</gene>
<dbReference type="SMART" id="SM00487">
    <property type="entry name" value="DEXDc"/>
    <property type="match status" value="1"/>
</dbReference>
<feature type="region of interest" description="Disordered" evidence="6">
    <location>
        <begin position="251"/>
        <end position="387"/>
    </location>
</feature>
<proteinExistence type="inferred from homology"/>
<dbReference type="GO" id="GO:0004386">
    <property type="term" value="F:helicase activity"/>
    <property type="evidence" value="ECO:0007669"/>
    <property type="project" value="UniProtKB-KW"/>
</dbReference>
<dbReference type="InterPro" id="IPR002464">
    <property type="entry name" value="DNA/RNA_helicase_DEAH_CS"/>
</dbReference>
<feature type="compositionally biased region" description="Acidic residues" evidence="6">
    <location>
        <begin position="164"/>
        <end position="176"/>
    </location>
</feature>
<dbReference type="Pfam" id="PF21010">
    <property type="entry name" value="HA2_C"/>
    <property type="match status" value="1"/>
</dbReference>
<dbReference type="Pfam" id="PF00271">
    <property type="entry name" value="Helicase_C"/>
    <property type="match status" value="1"/>
</dbReference>
<evidence type="ECO:0000256" key="5">
    <source>
        <dbReference type="ARBA" id="ARBA00022840"/>
    </source>
</evidence>
<dbReference type="GO" id="GO:0003723">
    <property type="term" value="F:RNA binding"/>
    <property type="evidence" value="ECO:0007669"/>
    <property type="project" value="TreeGrafter"/>
</dbReference>
<feature type="domain" description="Helicase C-terminal" evidence="8">
    <location>
        <begin position="740"/>
        <end position="914"/>
    </location>
</feature>
<feature type="compositionally biased region" description="Basic and acidic residues" evidence="6">
    <location>
        <begin position="127"/>
        <end position="149"/>
    </location>
</feature>
<dbReference type="SMART" id="SM00490">
    <property type="entry name" value="HELICc"/>
    <property type="match status" value="1"/>
</dbReference>
<evidence type="ECO:0000256" key="1">
    <source>
        <dbReference type="ARBA" id="ARBA00008792"/>
    </source>
</evidence>
<comment type="similarity">
    <text evidence="1">Belongs to the DEAD box helicase family. DEAH subfamily.</text>
</comment>
<protein>
    <submittedName>
        <fullName evidence="9">P-loop containing nucleoside triphosphate hydrolase protein</fullName>
    </submittedName>
</protein>
<feature type="domain" description="Helicase ATP-binding" evidence="7">
    <location>
        <begin position="448"/>
        <end position="626"/>
    </location>
</feature>
<feature type="compositionally biased region" description="Basic residues" evidence="6">
    <location>
        <begin position="10"/>
        <end position="26"/>
    </location>
</feature>
<dbReference type="InterPro" id="IPR014001">
    <property type="entry name" value="Helicase_ATP-bd"/>
</dbReference>
<feature type="compositionally biased region" description="Polar residues" evidence="6">
    <location>
        <begin position="206"/>
        <end position="216"/>
    </location>
</feature>
<dbReference type="SMART" id="SM00847">
    <property type="entry name" value="HA2"/>
    <property type="match status" value="1"/>
</dbReference>
<dbReference type="Gene3D" id="3.40.50.300">
    <property type="entry name" value="P-loop containing nucleotide triphosphate hydrolases"/>
    <property type="match status" value="2"/>
</dbReference>
<evidence type="ECO:0000259" key="8">
    <source>
        <dbReference type="PROSITE" id="PS51194"/>
    </source>
</evidence>
<evidence type="ECO:0000256" key="4">
    <source>
        <dbReference type="ARBA" id="ARBA00022806"/>
    </source>
</evidence>
<accession>A0A9Q5I1E0</accession>
<reference evidence="9" key="1">
    <citation type="submission" date="2016-06" db="EMBL/GenBank/DDBJ databases">
        <title>Draft Genome sequence of the fungus Inonotus baumii.</title>
        <authorList>
            <person name="Zhu H."/>
            <person name="Lin W."/>
        </authorList>
    </citation>
    <scope>NUCLEOTIDE SEQUENCE</scope>
    <source>
        <strain evidence="9">821</strain>
    </source>
</reference>
<keyword evidence="2" id="KW-0547">Nucleotide-binding</keyword>
<dbReference type="GO" id="GO:0016787">
    <property type="term" value="F:hydrolase activity"/>
    <property type="evidence" value="ECO:0007669"/>
    <property type="project" value="UniProtKB-KW"/>
</dbReference>
<keyword evidence="4" id="KW-0347">Helicase</keyword>
<dbReference type="GO" id="GO:0005730">
    <property type="term" value="C:nucleolus"/>
    <property type="evidence" value="ECO:0007669"/>
    <property type="project" value="TreeGrafter"/>
</dbReference>
<dbReference type="InterPro" id="IPR027417">
    <property type="entry name" value="P-loop_NTPase"/>
</dbReference>
<dbReference type="GO" id="GO:0005524">
    <property type="term" value="F:ATP binding"/>
    <property type="evidence" value="ECO:0007669"/>
    <property type="project" value="UniProtKB-KW"/>
</dbReference>
<dbReference type="CDD" id="cd17982">
    <property type="entry name" value="DEXHc_DHX37"/>
    <property type="match status" value="1"/>
</dbReference>
<dbReference type="PANTHER" id="PTHR18934">
    <property type="entry name" value="ATP-DEPENDENT RNA HELICASE"/>
    <property type="match status" value="1"/>
</dbReference>
<dbReference type="FunFam" id="3.40.50.300:FF:002693">
    <property type="entry name" value="Predicted protein"/>
    <property type="match status" value="1"/>
</dbReference>
<evidence type="ECO:0000259" key="7">
    <source>
        <dbReference type="PROSITE" id="PS51192"/>
    </source>
</evidence>
<dbReference type="Proteomes" id="UP000757232">
    <property type="component" value="Unassembled WGS sequence"/>
</dbReference>
<sequence length="1286" mass="142817">MGYLRERFNGKARRSSRPAKRAKHSHPAVEPAPATENNDPNALIHVPKRKEQKDQERRERMRQELLEQQANSKVTSKKKRRLEKYIDKKLKKEERVEILEKLAQTQAQLPTLLRLQPSSTLGSRNAKTHEDLQSKKEDKEVRRLMEGRTKGRRRRRNQFSGMDMDTDNGSVDDENEDSHHENEEEGLQEEPGSSESSPIIIRDEGTATSELNQKQEVSVDVTVGSALRKKEDGTVQELSVVKRYAKGPRTSFKAWGKRMRMTTGEPEAASESSFDSSDSAYDSSDVQDSDQEDAIEDDDDASESASGEDPDEGGSIPEEKQVFPLAPSKRKRGGFKDWAMQQLSAAKGYVTPPRNDETDAASVPLAPSKAKIPKSGVTDGGRREMRGPLGEELQLPETALAQQFKPPSDNSPSSSQKTSQKFVAINRPEDVQAARLELPILAEEQPIVEAIRMHPVVVLCGETGSGKTTQVPQFLYEAGFGSPGSDNPGMIGITQPRRVAAMSMASRVGYELSLPPPQVAYQVRYDATTAPSTVIKFMTDGVLLRELASDFTLGKYSVIIVDEAHERSVNTDILIGVLSRVIRLREEMWKEGKDGSKPLRLVIMSATLRVSDFVENSTLFPDPPPILRVDARQHPVAIHFSRRTYPDYVNEAIRKASKVHARLPPGGILIFLTGQNEITGVCKKLQARYGKEAIVARRKRRGEAAARRVKEINVSEDSSQIPKVAPALADVEVEEMNLGDFNQNNEDIDDGTPPKDLDPEALETDEEDEENKALGIDFEDTEVPMHILPLYSILPTEQQMRVFQAPPEGSRLVVIATNVAETSLTIPGIRYVIDCGRAKERCYDVLTGVQSFRVNWISKASADQRAGRAGRTGPGHCYRLYSSALFENHFERFASPEILKMPIDGIVLQMKSMHIDTVTNFPFPTPPDRTRLHKAEVLLTRLGALAYTSALSRPLATPADGPITVLGKSMALFPLSPRFSKMLVAGRQHGCLPYVITIVAALSVGNPFLHEEALQGDDGVVPDEREELNLIRNEEAKAKELNRLRRRAFYKSQEVHARLGKGLSDVFRFLSVVGAYEFAGGGLQFCQEHFARPKAMEEIHKLRAQISSIVSTNFPGVGVSLVDKLKPPTDLQLKVLRQLICSAFIDQVAVRKDLVQTTSMSGNRYSSTRGVPYRALGISEDVFIHPSSVLYSRDPPDFVVFQEAVHTSQVWLKSTSGLFILKYFTKPTFHATDMTVINPAWLSALGKGTMCTYSKPTKNNSGKLMVIPRFGPEGWELPAVKAETIS</sequence>
<keyword evidence="10" id="KW-1185">Reference proteome</keyword>
<feature type="compositionally biased region" description="Low complexity" evidence="6">
    <location>
        <begin position="265"/>
        <end position="284"/>
    </location>
</feature>
<dbReference type="EMBL" id="LNZH02000146">
    <property type="protein sequence ID" value="OCB89893.1"/>
    <property type="molecule type" value="Genomic_DNA"/>
</dbReference>
<feature type="region of interest" description="Disordered" evidence="6">
    <location>
        <begin position="1"/>
        <end position="82"/>
    </location>
</feature>
<keyword evidence="3 9" id="KW-0378">Hydrolase</keyword>
<feature type="region of interest" description="Disordered" evidence="6">
    <location>
        <begin position="741"/>
        <end position="770"/>
    </location>
</feature>